<evidence type="ECO:0000256" key="4">
    <source>
        <dbReference type="ARBA" id="ARBA00022692"/>
    </source>
</evidence>
<evidence type="ECO:0000256" key="7">
    <source>
        <dbReference type="RuleBase" id="RU003879"/>
    </source>
</evidence>
<dbReference type="PANTHER" id="PTHR30558:SF3">
    <property type="entry name" value="BIOPOLYMER TRANSPORT PROTEIN EXBD-RELATED"/>
    <property type="match status" value="1"/>
</dbReference>
<keyword evidence="5" id="KW-1133">Transmembrane helix</keyword>
<dbReference type="Pfam" id="PF02472">
    <property type="entry name" value="ExbD"/>
    <property type="match status" value="1"/>
</dbReference>
<evidence type="ECO:0000256" key="2">
    <source>
        <dbReference type="ARBA" id="ARBA00005811"/>
    </source>
</evidence>
<evidence type="ECO:0000256" key="5">
    <source>
        <dbReference type="ARBA" id="ARBA00022989"/>
    </source>
</evidence>
<accession>A0ABW4QVS0</accession>
<keyword evidence="7" id="KW-0653">Protein transport</keyword>
<reference evidence="9" key="1">
    <citation type="journal article" date="2019" name="Int. J. Syst. Evol. Microbiol.">
        <title>The Global Catalogue of Microorganisms (GCM) 10K type strain sequencing project: providing services to taxonomists for standard genome sequencing and annotation.</title>
        <authorList>
            <consortium name="The Broad Institute Genomics Platform"/>
            <consortium name="The Broad Institute Genome Sequencing Center for Infectious Disease"/>
            <person name="Wu L."/>
            <person name="Ma J."/>
        </authorList>
    </citation>
    <scope>NUCLEOTIDE SEQUENCE [LARGE SCALE GENOMIC DNA]</scope>
    <source>
        <strain evidence="9">CGMCC 1.15795</strain>
    </source>
</reference>
<keyword evidence="7" id="KW-0813">Transport</keyword>
<comment type="caution">
    <text evidence="8">The sequence shown here is derived from an EMBL/GenBank/DDBJ whole genome shotgun (WGS) entry which is preliminary data.</text>
</comment>
<dbReference type="PANTHER" id="PTHR30558">
    <property type="entry name" value="EXBD MEMBRANE COMPONENT OF PMF-DRIVEN MACROMOLECULE IMPORT SYSTEM"/>
    <property type="match status" value="1"/>
</dbReference>
<comment type="subcellular location">
    <subcellularLocation>
        <location evidence="1">Cell membrane</location>
        <topology evidence="1">Single-pass membrane protein</topology>
    </subcellularLocation>
    <subcellularLocation>
        <location evidence="7">Cell membrane</location>
        <topology evidence="7">Single-pass type II membrane protein</topology>
    </subcellularLocation>
</comment>
<evidence type="ECO:0000256" key="3">
    <source>
        <dbReference type="ARBA" id="ARBA00022475"/>
    </source>
</evidence>
<dbReference type="RefSeq" id="WP_382314804.1">
    <property type="nucleotide sequence ID" value="NZ_JBHUFD010000005.1"/>
</dbReference>
<organism evidence="8 9">
    <name type="scientific">Hymenobacter bucti</name>
    <dbReference type="NCBI Taxonomy" id="1844114"/>
    <lineage>
        <taxon>Bacteria</taxon>
        <taxon>Pseudomonadati</taxon>
        <taxon>Bacteroidota</taxon>
        <taxon>Cytophagia</taxon>
        <taxon>Cytophagales</taxon>
        <taxon>Hymenobacteraceae</taxon>
        <taxon>Hymenobacter</taxon>
    </lineage>
</organism>
<evidence type="ECO:0000256" key="1">
    <source>
        <dbReference type="ARBA" id="ARBA00004162"/>
    </source>
</evidence>
<name>A0ABW4QVS0_9BACT</name>
<keyword evidence="3" id="KW-1003">Cell membrane</keyword>
<dbReference type="EMBL" id="JBHUFD010000005">
    <property type="protein sequence ID" value="MFD1873692.1"/>
    <property type="molecule type" value="Genomic_DNA"/>
</dbReference>
<keyword evidence="4 7" id="KW-0812">Transmembrane</keyword>
<keyword evidence="6" id="KW-0472">Membrane</keyword>
<keyword evidence="9" id="KW-1185">Reference proteome</keyword>
<comment type="similarity">
    <text evidence="2 7">Belongs to the ExbD/TolR family.</text>
</comment>
<dbReference type="Proteomes" id="UP001597197">
    <property type="component" value="Unassembled WGS sequence"/>
</dbReference>
<evidence type="ECO:0000313" key="9">
    <source>
        <dbReference type="Proteomes" id="UP001597197"/>
    </source>
</evidence>
<proteinExistence type="inferred from homology"/>
<sequence length="211" mass="23330">MPKVKPHRTSPSLDMTPMVDLAFLLVTFFMLTTQFRPDEAVVVDTPSSTSDIVAPESDLLTLTIDKDKRVFIGIDKQPTKAAALQAIAARRGLSFTPKQIKEFSLLNSFGAPIEQLGSYLNKDTEERKALNKSLPGVPIDSLNNQMIDWVLEARKANIQNFQKPLYMVIKGDAGADVGTVQKVIAQLQEKNINRFNLVTSLEMAPTEAKAK</sequence>
<protein>
    <submittedName>
        <fullName evidence="8">ExbD/TolR family protein</fullName>
    </submittedName>
</protein>
<gene>
    <name evidence="8" type="ORF">ACFSDX_14690</name>
</gene>
<evidence type="ECO:0000313" key="8">
    <source>
        <dbReference type="EMBL" id="MFD1873692.1"/>
    </source>
</evidence>
<evidence type="ECO:0000256" key="6">
    <source>
        <dbReference type="ARBA" id="ARBA00023136"/>
    </source>
</evidence>
<dbReference type="InterPro" id="IPR003400">
    <property type="entry name" value="ExbD"/>
</dbReference>